<sequence length="98" mass="10469">MSEVANLSSAPTGHGSANLQCAKVETKSHTSSADSGRVTRVRTNAVHLTSGTSASHRKSRPAEKEHEGGHRAADARLQADMPRNGEPQNILFSVRNPR</sequence>
<evidence type="ECO:0000313" key="2">
    <source>
        <dbReference type="EMBL" id="ARM08569.1"/>
    </source>
</evidence>
<accession>A0A1W6J4Q9</accession>
<feature type="compositionally biased region" description="Polar residues" evidence="1">
    <location>
        <begin position="1"/>
        <end position="19"/>
    </location>
</feature>
<organism evidence="3">
    <name type="scientific">Human betaherpesvirus 6</name>
    <dbReference type="NCBI Taxonomy" id="10368"/>
    <lineage>
        <taxon>Viruses</taxon>
        <taxon>Duplodnaviria</taxon>
        <taxon>Heunggongvirae</taxon>
        <taxon>Peploviricota</taxon>
        <taxon>Herviviricetes</taxon>
        <taxon>Herpesvirales</taxon>
        <taxon>Orthoherpesviridae</taxon>
        <taxon>Betaherpesvirinae</taxon>
        <taxon>Roseolovirus</taxon>
    </lineage>
</organism>
<dbReference type="EMBL" id="KY315545">
    <property type="protein sequence ID" value="ARM08569.1"/>
    <property type="molecule type" value="Genomic_DNA"/>
</dbReference>
<protein>
    <submittedName>
        <fullName evidence="3">Uncharacterized protein</fullName>
    </submittedName>
</protein>
<feature type="compositionally biased region" description="Basic and acidic residues" evidence="1">
    <location>
        <begin position="60"/>
        <end position="74"/>
    </location>
</feature>
<reference evidence="3" key="1">
    <citation type="journal article" date="2018" name="BMC Genomics">
        <title>Comparative genomic, transcriptomic, and proteomic reannotation of human herpesvirus 6.</title>
        <authorList>
            <person name="Greninger A.L."/>
            <person name="Knudsen G.M."/>
            <person name="Roychoudhury P."/>
            <person name="Hanson D.J."/>
            <person name="Sedlak R.H."/>
            <person name="Xie H."/>
            <person name="Guan J."/>
            <person name="Nguyen T."/>
            <person name="Peddu V."/>
            <person name="Boeckh M."/>
            <person name="Huang M.L."/>
            <person name="Cook L."/>
            <person name="Depledge D.P."/>
            <person name="Zerr D.M."/>
            <person name="Koelle D.M."/>
            <person name="Gantt S."/>
            <person name="Yoshikawa T."/>
            <person name="Caserta M."/>
            <person name="Hill J.A."/>
            <person name="Jerome K.R."/>
        </authorList>
    </citation>
    <scope>NUCLEOTIDE SEQUENCE</scope>
    <source>
        <strain evidence="2">HP88D9</strain>
        <strain evidence="3">HP96H12</strain>
    </source>
</reference>
<evidence type="ECO:0000313" key="3">
    <source>
        <dbReference type="EMBL" id="ARM09418.1"/>
    </source>
</evidence>
<feature type="region of interest" description="Disordered" evidence="1">
    <location>
        <begin position="1"/>
        <end position="98"/>
    </location>
</feature>
<evidence type="ECO:0000256" key="1">
    <source>
        <dbReference type="SAM" id="MobiDB-lite"/>
    </source>
</evidence>
<dbReference type="EMBL" id="KY315552">
    <property type="protein sequence ID" value="ARM09418.1"/>
    <property type="molecule type" value="Genomic_DNA"/>
</dbReference>
<name>A0A1W6J4Q9_9BETA</name>
<proteinExistence type="predicted"/>